<proteinExistence type="predicted"/>
<gene>
    <name evidence="2" type="ORF">B9G79_10510</name>
</gene>
<feature type="transmembrane region" description="Helical" evidence="1">
    <location>
        <begin position="20"/>
        <end position="40"/>
    </location>
</feature>
<keyword evidence="1" id="KW-1133">Transmembrane helix</keyword>
<dbReference type="Proteomes" id="UP000197003">
    <property type="component" value="Chromosome"/>
</dbReference>
<keyword evidence="1" id="KW-0812">Transmembrane</keyword>
<evidence type="ECO:0000256" key="1">
    <source>
        <dbReference type="SAM" id="Phobius"/>
    </source>
</evidence>
<protein>
    <submittedName>
        <fullName evidence="2">Uncharacterized protein</fullName>
    </submittedName>
</protein>
<organism evidence="2 3">
    <name type="scientific">Bdellovibrio bacteriovorus</name>
    <dbReference type="NCBI Taxonomy" id="959"/>
    <lineage>
        <taxon>Bacteria</taxon>
        <taxon>Pseudomonadati</taxon>
        <taxon>Bdellovibrionota</taxon>
        <taxon>Bdellovibrionia</taxon>
        <taxon>Bdellovibrionales</taxon>
        <taxon>Pseudobdellovibrionaceae</taxon>
        <taxon>Bdellovibrio</taxon>
    </lineage>
</organism>
<keyword evidence="1" id="KW-0472">Membrane</keyword>
<evidence type="ECO:0000313" key="3">
    <source>
        <dbReference type="Proteomes" id="UP000197003"/>
    </source>
</evidence>
<dbReference type="EMBL" id="CP020946">
    <property type="protein sequence ID" value="ASD63969.1"/>
    <property type="molecule type" value="Genomic_DNA"/>
</dbReference>
<name>A0A1Z3N929_BDEBC</name>
<accession>A0A1Z3N929</accession>
<evidence type="ECO:0000313" key="2">
    <source>
        <dbReference type="EMBL" id="ASD63969.1"/>
    </source>
</evidence>
<reference evidence="2 3" key="1">
    <citation type="submission" date="2017-04" db="EMBL/GenBank/DDBJ databases">
        <title>Whole genome sequence of Bdellovibrio bacteriovorus strain SSB218315.</title>
        <authorList>
            <person name="Oyedara O."/>
            <person name="Rodriguez-Perez M.A."/>
        </authorList>
    </citation>
    <scope>NUCLEOTIDE SEQUENCE [LARGE SCALE GENOMIC DNA]</scope>
    <source>
        <strain evidence="2 3">SSB218315</strain>
    </source>
</reference>
<sequence>MFKNCKPLNELTSVIQRNKWVFCVTLVTLLAFFSYCISLNPRTPRARIVVQIADWAVPYLGKSIGLDNIWNEDVLRLKVSEYPQEATRLEASSPIFWGENSVLTIDSISTDVEGQTVTLLLEKYEGDKFHIKGPKATTECVVGTLCRSEENKTNLLISRFSAPSGKMMEVALGTTQEFLSDLQKKVRVQSIPGIFGLVEISIVGVAGKQAEQRLRYLADLYIKNLKKVLGDKLLMRVNAMAEIIPGLLFVDTTGEIHTLNAPAIFSADKYNKYLPDATATFQELLVLEEYLVLEQLDSIGSTKEDSSPHNKGNGNKKYERTLGRRLSLLKKLENLPLSTRQQFFQDLQQNLTRNLTLRVSQKINLELENRGKIQDSIVVASQPQIDASTSNLYTISVALFIAVISFLGALTLVLIRDNNFLTRIQNALSTRFHQS</sequence>
<feature type="transmembrane region" description="Helical" evidence="1">
    <location>
        <begin position="392"/>
        <end position="415"/>
    </location>
</feature>
<dbReference type="AlphaFoldDB" id="A0A1Z3N929"/>